<dbReference type="AlphaFoldDB" id="A0A9D4JA80"/>
<evidence type="ECO:0000313" key="1">
    <source>
        <dbReference type="EMBL" id="KAH3805611.1"/>
    </source>
</evidence>
<protein>
    <submittedName>
        <fullName evidence="1">Uncharacterized protein</fullName>
    </submittedName>
</protein>
<proteinExistence type="predicted"/>
<name>A0A9D4JA80_DREPO</name>
<dbReference type="Proteomes" id="UP000828390">
    <property type="component" value="Unassembled WGS sequence"/>
</dbReference>
<sequence>MRSIDALPTKVLNSFINDNISFLSKVIENAALFRLNIHINENSLLPKNLSAYRQVHSCESALLRLANDRREGKEEQEAKDHIANKRFKPTSFSVERSAIHEFERCALVFNNWMNENKLKMNASKTEFIMFGIQIRVAGDK</sequence>
<keyword evidence="2" id="KW-1185">Reference proteome</keyword>
<organism evidence="1 2">
    <name type="scientific">Dreissena polymorpha</name>
    <name type="common">Zebra mussel</name>
    <name type="synonym">Mytilus polymorpha</name>
    <dbReference type="NCBI Taxonomy" id="45954"/>
    <lineage>
        <taxon>Eukaryota</taxon>
        <taxon>Metazoa</taxon>
        <taxon>Spiralia</taxon>
        <taxon>Lophotrochozoa</taxon>
        <taxon>Mollusca</taxon>
        <taxon>Bivalvia</taxon>
        <taxon>Autobranchia</taxon>
        <taxon>Heteroconchia</taxon>
        <taxon>Euheterodonta</taxon>
        <taxon>Imparidentia</taxon>
        <taxon>Neoheterodontei</taxon>
        <taxon>Myida</taxon>
        <taxon>Dreissenoidea</taxon>
        <taxon>Dreissenidae</taxon>
        <taxon>Dreissena</taxon>
    </lineage>
</organism>
<reference evidence="1" key="1">
    <citation type="journal article" date="2019" name="bioRxiv">
        <title>The Genome of the Zebra Mussel, Dreissena polymorpha: A Resource for Invasive Species Research.</title>
        <authorList>
            <person name="McCartney M.A."/>
            <person name="Auch B."/>
            <person name="Kono T."/>
            <person name="Mallez S."/>
            <person name="Zhang Y."/>
            <person name="Obille A."/>
            <person name="Becker A."/>
            <person name="Abrahante J.E."/>
            <person name="Garbe J."/>
            <person name="Badalamenti J.P."/>
            <person name="Herman A."/>
            <person name="Mangelson H."/>
            <person name="Liachko I."/>
            <person name="Sullivan S."/>
            <person name="Sone E.D."/>
            <person name="Koren S."/>
            <person name="Silverstein K.A.T."/>
            <person name="Beckman K.B."/>
            <person name="Gohl D.M."/>
        </authorList>
    </citation>
    <scope>NUCLEOTIDE SEQUENCE</scope>
    <source>
        <strain evidence="1">Duluth1</strain>
        <tissue evidence="1">Whole animal</tissue>
    </source>
</reference>
<dbReference type="EMBL" id="JAIWYP010000006">
    <property type="protein sequence ID" value="KAH3805611.1"/>
    <property type="molecule type" value="Genomic_DNA"/>
</dbReference>
<comment type="caution">
    <text evidence="1">The sequence shown here is derived from an EMBL/GenBank/DDBJ whole genome shotgun (WGS) entry which is preliminary data.</text>
</comment>
<accession>A0A9D4JA80</accession>
<gene>
    <name evidence="1" type="ORF">DPMN_133916</name>
</gene>
<reference evidence="1" key="2">
    <citation type="submission" date="2020-11" db="EMBL/GenBank/DDBJ databases">
        <authorList>
            <person name="McCartney M.A."/>
            <person name="Auch B."/>
            <person name="Kono T."/>
            <person name="Mallez S."/>
            <person name="Becker A."/>
            <person name="Gohl D.M."/>
            <person name="Silverstein K.A.T."/>
            <person name="Koren S."/>
            <person name="Bechman K.B."/>
            <person name="Herman A."/>
            <person name="Abrahante J.E."/>
            <person name="Garbe J."/>
        </authorList>
    </citation>
    <scope>NUCLEOTIDE SEQUENCE</scope>
    <source>
        <strain evidence="1">Duluth1</strain>
        <tissue evidence="1">Whole animal</tissue>
    </source>
</reference>
<evidence type="ECO:0000313" key="2">
    <source>
        <dbReference type="Proteomes" id="UP000828390"/>
    </source>
</evidence>